<dbReference type="EMBL" id="CAXIEN010000023">
    <property type="protein sequence ID" value="CAL1266306.1"/>
    <property type="molecule type" value="Genomic_DNA"/>
</dbReference>
<keyword evidence="7" id="KW-0915">Sodium</keyword>
<keyword evidence="9 12" id="KW-0472">Membrane</keyword>
<feature type="transmembrane region" description="Helical" evidence="12">
    <location>
        <begin position="526"/>
        <end position="547"/>
    </location>
</feature>
<dbReference type="InterPro" id="IPR001734">
    <property type="entry name" value="Na/solute_symporter"/>
</dbReference>
<dbReference type="PANTHER" id="PTHR42985:SF40">
    <property type="entry name" value="LD47995P-RELATED"/>
    <property type="match status" value="1"/>
</dbReference>
<feature type="transmembrane region" description="Helical" evidence="12">
    <location>
        <begin position="80"/>
        <end position="103"/>
    </location>
</feature>
<dbReference type="NCBIfam" id="TIGR00813">
    <property type="entry name" value="sss"/>
    <property type="match status" value="1"/>
</dbReference>
<dbReference type="Proteomes" id="UP001497382">
    <property type="component" value="Unassembled WGS sequence"/>
</dbReference>
<keyword evidence="8" id="KW-0406">Ion transport</keyword>
<evidence type="ECO:0000313" key="13">
    <source>
        <dbReference type="EMBL" id="CAL1266306.1"/>
    </source>
</evidence>
<evidence type="ECO:0000256" key="2">
    <source>
        <dbReference type="ARBA" id="ARBA00006434"/>
    </source>
</evidence>
<evidence type="ECO:0000256" key="10">
    <source>
        <dbReference type="ARBA" id="ARBA00023201"/>
    </source>
</evidence>
<reference evidence="13 14" key="1">
    <citation type="submission" date="2024-04" db="EMBL/GenBank/DDBJ databases">
        <authorList>
            <person name="Rising A."/>
            <person name="Reimegard J."/>
            <person name="Sonavane S."/>
            <person name="Akerstrom W."/>
            <person name="Nylinder S."/>
            <person name="Hedman E."/>
            <person name="Kallberg Y."/>
        </authorList>
    </citation>
    <scope>NUCLEOTIDE SEQUENCE [LARGE SCALE GENOMIC DNA]</scope>
</reference>
<dbReference type="AlphaFoldDB" id="A0AAV1Z4Q3"/>
<feature type="transmembrane region" description="Helical" evidence="12">
    <location>
        <begin position="274"/>
        <end position="299"/>
    </location>
</feature>
<proteinExistence type="inferred from homology"/>
<evidence type="ECO:0000256" key="11">
    <source>
        <dbReference type="RuleBase" id="RU362091"/>
    </source>
</evidence>
<keyword evidence="14" id="KW-1185">Reference proteome</keyword>
<keyword evidence="5 12" id="KW-0812">Transmembrane</keyword>
<dbReference type="GO" id="GO:0015293">
    <property type="term" value="F:symporter activity"/>
    <property type="evidence" value="ECO:0007669"/>
    <property type="project" value="TreeGrafter"/>
</dbReference>
<protein>
    <recommendedName>
        <fullName evidence="15">Sodium-dependent multivitamin transporter</fullName>
    </recommendedName>
</protein>
<evidence type="ECO:0008006" key="15">
    <source>
        <dbReference type="Google" id="ProtNLM"/>
    </source>
</evidence>
<name>A0AAV1Z4Q3_9ARAC</name>
<evidence type="ECO:0000256" key="9">
    <source>
        <dbReference type="ARBA" id="ARBA00023136"/>
    </source>
</evidence>
<comment type="similarity">
    <text evidence="2 11">Belongs to the sodium:solute symporter (SSF) (TC 2.A.21) family.</text>
</comment>
<evidence type="ECO:0000313" key="14">
    <source>
        <dbReference type="Proteomes" id="UP001497382"/>
    </source>
</evidence>
<evidence type="ECO:0000256" key="3">
    <source>
        <dbReference type="ARBA" id="ARBA00022448"/>
    </source>
</evidence>
<keyword evidence="10" id="KW-0739">Sodium transport</keyword>
<gene>
    <name evidence="13" type="ORF">LARSCL_LOCUS3019</name>
</gene>
<sequence length="616" mass="68300">MSQLLGIADYVVIVIMLVVSALIGLYFRFSGGRQKTTNEFLMGNQNMHILPVAFSLIATSLSSISVLGVPSEMYLYGTQYIMTGLGIPVGGLLAAYGILPVFYEMQVSTAYEYLERRFGKTTRIVTAVLYTFQTILYMGVVLYTPALTLNALTGLSTWASILSLAAICMIYSSQGGLKAVMWTVVFQSTLMYLTMVAVIVKISLMLGFTEVFDIANKGGRFIFFEFSGDLTERYTFWNSLANGITFWSFLYGANQSQIQRFLSVGNLKKAQQSLIVSFPLVVFFIVFTLWDGIALYALFHDCDPMKDENVKLKSADQLMPYGILYIFGNIPGLTGLCIAGVFSASLGSISSAVNALANITIEDFIKPFFISKNISDTWMTFIAKLLATGYICIILLMAFVASKFRGVLEATNIILGMVSVPILGIYLLGMFTTTANELGTLIGLLTGLSLYAWAGFGAYVTKLSITTLPRSTENCHKDSNTEFSNISTEVTTIDFFTELPQKIHLIGDEENDICPVYKWSYMWLPLFSVVVTFILGYLASCLLRIFISESEVKPETISPFVRKMFFKSSSDIDKAQVKKCDAKMSKCGDHQNEGVNCSSTYSYENKNFEKDESSFL</sequence>
<accession>A0AAV1Z4Q3</accession>
<feature type="transmembrane region" description="Helical" evidence="12">
    <location>
        <begin position="48"/>
        <end position="68"/>
    </location>
</feature>
<evidence type="ECO:0000256" key="8">
    <source>
        <dbReference type="ARBA" id="ARBA00023065"/>
    </source>
</evidence>
<dbReference type="Pfam" id="PF00474">
    <property type="entry name" value="SSF"/>
    <property type="match status" value="1"/>
</dbReference>
<evidence type="ECO:0000256" key="6">
    <source>
        <dbReference type="ARBA" id="ARBA00022989"/>
    </source>
</evidence>
<feature type="transmembrane region" description="Helical" evidence="12">
    <location>
        <begin position="155"/>
        <end position="172"/>
    </location>
</feature>
<evidence type="ECO:0000256" key="7">
    <source>
        <dbReference type="ARBA" id="ARBA00023053"/>
    </source>
</evidence>
<feature type="transmembrane region" description="Helical" evidence="12">
    <location>
        <begin position="234"/>
        <end position="253"/>
    </location>
</feature>
<dbReference type="Gene3D" id="1.20.1730.10">
    <property type="entry name" value="Sodium/glucose cotransporter"/>
    <property type="match status" value="1"/>
</dbReference>
<evidence type="ECO:0000256" key="5">
    <source>
        <dbReference type="ARBA" id="ARBA00022692"/>
    </source>
</evidence>
<evidence type="ECO:0000256" key="1">
    <source>
        <dbReference type="ARBA" id="ARBA00004651"/>
    </source>
</evidence>
<dbReference type="PROSITE" id="PS50283">
    <property type="entry name" value="NA_SOLUT_SYMP_3"/>
    <property type="match status" value="1"/>
</dbReference>
<keyword evidence="3" id="KW-0813">Transport</keyword>
<dbReference type="InterPro" id="IPR038377">
    <property type="entry name" value="Na/Glc_symporter_sf"/>
</dbReference>
<evidence type="ECO:0000256" key="4">
    <source>
        <dbReference type="ARBA" id="ARBA00022475"/>
    </source>
</evidence>
<feature type="transmembrane region" description="Helical" evidence="12">
    <location>
        <begin position="438"/>
        <end position="460"/>
    </location>
</feature>
<dbReference type="CDD" id="cd11492">
    <property type="entry name" value="SLC5sbd_NIS-SMVT"/>
    <property type="match status" value="1"/>
</dbReference>
<dbReference type="GO" id="GO:0005886">
    <property type="term" value="C:plasma membrane"/>
    <property type="evidence" value="ECO:0007669"/>
    <property type="project" value="UniProtKB-SubCell"/>
</dbReference>
<feature type="transmembrane region" description="Helical" evidence="12">
    <location>
        <begin position="381"/>
        <end position="401"/>
    </location>
</feature>
<feature type="transmembrane region" description="Helical" evidence="12">
    <location>
        <begin position="6"/>
        <end position="27"/>
    </location>
</feature>
<feature type="transmembrane region" description="Helical" evidence="12">
    <location>
        <begin position="319"/>
        <end position="342"/>
    </location>
</feature>
<evidence type="ECO:0000256" key="12">
    <source>
        <dbReference type="SAM" id="Phobius"/>
    </source>
</evidence>
<dbReference type="GO" id="GO:0006814">
    <property type="term" value="P:sodium ion transport"/>
    <property type="evidence" value="ECO:0007669"/>
    <property type="project" value="UniProtKB-KW"/>
</dbReference>
<comment type="caution">
    <text evidence="13">The sequence shown here is derived from an EMBL/GenBank/DDBJ whole genome shotgun (WGS) entry which is preliminary data.</text>
</comment>
<keyword evidence="4" id="KW-1003">Cell membrane</keyword>
<comment type="subcellular location">
    <subcellularLocation>
        <location evidence="1">Cell membrane</location>
        <topology evidence="1">Multi-pass membrane protein</topology>
    </subcellularLocation>
</comment>
<organism evidence="13 14">
    <name type="scientific">Larinioides sclopetarius</name>
    <dbReference type="NCBI Taxonomy" id="280406"/>
    <lineage>
        <taxon>Eukaryota</taxon>
        <taxon>Metazoa</taxon>
        <taxon>Ecdysozoa</taxon>
        <taxon>Arthropoda</taxon>
        <taxon>Chelicerata</taxon>
        <taxon>Arachnida</taxon>
        <taxon>Araneae</taxon>
        <taxon>Araneomorphae</taxon>
        <taxon>Entelegynae</taxon>
        <taxon>Araneoidea</taxon>
        <taxon>Araneidae</taxon>
        <taxon>Larinioides</taxon>
    </lineage>
</organism>
<dbReference type="PANTHER" id="PTHR42985">
    <property type="entry name" value="SODIUM-COUPLED MONOCARBOXYLATE TRANSPORTER"/>
    <property type="match status" value="1"/>
</dbReference>
<keyword evidence="6 12" id="KW-1133">Transmembrane helix</keyword>
<feature type="transmembrane region" description="Helical" evidence="12">
    <location>
        <begin position="124"/>
        <end position="143"/>
    </location>
</feature>
<dbReference type="InterPro" id="IPR051163">
    <property type="entry name" value="Sodium:Solute_Symporter_SSF"/>
</dbReference>
<feature type="transmembrane region" description="Helical" evidence="12">
    <location>
        <begin position="413"/>
        <end position="431"/>
    </location>
</feature>